<reference evidence="1" key="2">
    <citation type="submission" date="2022-07" db="EMBL/GenBank/DDBJ databases">
        <authorList>
            <person name="Goncalves M.F.M."/>
            <person name="Hilario S."/>
            <person name="Van De Peer Y."/>
            <person name="Esteves A.C."/>
            <person name="Alves A."/>
        </authorList>
    </citation>
    <scope>NUCLEOTIDE SEQUENCE</scope>
    <source>
        <strain evidence="1">MUM 19.33</strain>
    </source>
</reference>
<keyword evidence="2" id="KW-1185">Reference proteome</keyword>
<gene>
    <name evidence="1" type="ORF">J7T54_001042</name>
</gene>
<dbReference type="EMBL" id="JAGIXG020000028">
    <property type="protein sequence ID" value="KAI6780734.1"/>
    <property type="molecule type" value="Genomic_DNA"/>
</dbReference>
<evidence type="ECO:0000313" key="1">
    <source>
        <dbReference type="EMBL" id="KAI6780734.1"/>
    </source>
</evidence>
<dbReference type="RefSeq" id="XP_051361590.1">
    <property type="nucleotide sequence ID" value="XM_051507090.1"/>
</dbReference>
<organism evidence="1 2">
    <name type="scientific">Emericellopsis cladophorae</name>
    <dbReference type="NCBI Taxonomy" id="2686198"/>
    <lineage>
        <taxon>Eukaryota</taxon>
        <taxon>Fungi</taxon>
        <taxon>Dikarya</taxon>
        <taxon>Ascomycota</taxon>
        <taxon>Pezizomycotina</taxon>
        <taxon>Sordariomycetes</taxon>
        <taxon>Hypocreomycetidae</taxon>
        <taxon>Hypocreales</taxon>
        <taxon>Bionectriaceae</taxon>
        <taxon>Emericellopsis</taxon>
    </lineage>
</organism>
<comment type="caution">
    <text evidence="1">The sequence shown here is derived from an EMBL/GenBank/DDBJ whole genome shotgun (WGS) entry which is preliminary data.</text>
</comment>
<sequence length="102" mass="10702">MDSGDCNAAASDIILESSPTFVQVHQSFMYMLTGKAGLFSTIHFIGQAVTPALKDDQGAIDDLGALLVGMAKPVAAELQKELKTIDNVLDAAIKAYSGIQTS</sequence>
<dbReference type="AlphaFoldDB" id="A0A9P9Y0J7"/>
<dbReference type="GeneID" id="75827561"/>
<accession>A0A9P9Y0J7</accession>
<reference evidence="1" key="1">
    <citation type="journal article" date="2021" name="J Fungi (Basel)">
        <title>Genomic and Metabolomic Analyses of the Marine Fungus Emericellopsis cladophorae: Insights into Saltwater Adaptability Mechanisms and Its Biosynthetic Potential.</title>
        <authorList>
            <person name="Goncalves M.F.M."/>
            <person name="Hilario S."/>
            <person name="Van de Peer Y."/>
            <person name="Esteves A.C."/>
            <person name="Alves A."/>
        </authorList>
    </citation>
    <scope>NUCLEOTIDE SEQUENCE</scope>
    <source>
        <strain evidence="1">MUM 19.33</strain>
    </source>
</reference>
<dbReference type="OrthoDB" id="5089392at2759"/>
<name>A0A9P9Y0J7_9HYPO</name>
<dbReference type="Proteomes" id="UP001055219">
    <property type="component" value="Unassembled WGS sequence"/>
</dbReference>
<protein>
    <submittedName>
        <fullName evidence="1">Uncharacterized protein</fullName>
    </submittedName>
</protein>
<evidence type="ECO:0000313" key="2">
    <source>
        <dbReference type="Proteomes" id="UP001055219"/>
    </source>
</evidence>
<proteinExistence type="predicted"/>